<proteinExistence type="inferred from homology"/>
<keyword evidence="7" id="KW-0406">Ion transport</keyword>
<evidence type="ECO:0000259" key="14">
    <source>
        <dbReference type="Pfam" id="PF00593"/>
    </source>
</evidence>
<comment type="subcellular location">
    <subcellularLocation>
        <location evidence="1 11">Cell outer membrane</location>
        <topology evidence="1 11">Multi-pass membrane protein</topology>
    </subcellularLocation>
</comment>
<gene>
    <name evidence="16" type="ORF">ACFQY0_19745</name>
</gene>
<keyword evidence="4" id="KW-0410">Iron transport</keyword>
<dbReference type="CDD" id="cd01347">
    <property type="entry name" value="ligand_gated_channel"/>
    <property type="match status" value="1"/>
</dbReference>
<evidence type="ECO:0000256" key="7">
    <source>
        <dbReference type="ARBA" id="ARBA00023065"/>
    </source>
</evidence>
<evidence type="ECO:0000256" key="2">
    <source>
        <dbReference type="ARBA" id="ARBA00022448"/>
    </source>
</evidence>
<keyword evidence="10 11" id="KW-0998">Cell outer membrane</keyword>
<dbReference type="Pfam" id="PF00593">
    <property type="entry name" value="TonB_dep_Rec_b-barrel"/>
    <property type="match status" value="1"/>
</dbReference>
<feature type="chain" id="PRO_5045929571" evidence="13">
    <location>
        <begin position="21"/>
        <end position="679"/>
    </location>
</feature>
<dbReference type="PANTHER" id="PTHR32552:SF81">
    <property type="entry name" value="TONB-DEPENDENT OUTER MEMBRANE RECEPTOR"/>
    <property type="match status" value="1"/>
</dbReference>
<keyword evidence="9 11" id="KW-0472">Membrane</keyword>
<dbReference type="SUPFAM" id="SSF56935">
    <property type="entry name" value="Porins"/>
    <property type="match status" value="1"/>
</dbReference>
<dbReference type="InterPro" id="IPR000531">
    <property type="entry name" value="Beta-barrel_TonB"/>
</dbReference>
<dbReference type="Proteomes" id="UP001596472">
    <property type="component" value="Unassembled WGS sequence"/>
</dbReference>
<comment type="similarity">
    <text evidence="11 12">Belongs to the TonB-dependent receptor family.</text>
</comment>
<evidence type="ECO:0000256" key="11">
    <source>
        <dbReference type="PROSITE-ProRule" id="PRU01360"/>
    </source>
</evidence>
<keyword evidence="2 11" id="KW-0813">Transport</keyword>
<keyword evidence="3 11" id="KW-1134">Transmembrane beta strand</keyword>
<evidence type="ECO:0000313" key="17">
    <source>
        <dbReference type="Proteomes" id="UP001596472"/>
    </source>
</evidence>
<evidence type="ECO:0000256" key="12">
    <source>
        <dbReference type="RuleBase" id="RU003357"/>
    </source>
</evidence>
<evidence type="ECO:0000256" key="13">
    <source>
        <dbReference type="SAM" id="SignalP"/>
    </source>
</evidence>
<dbReference type="Pfam" id="PF07715">
    <property type="entry name" value="Plug"/>
    <property type="match status" value="1"/>
</dbReference>
<accession>A0ABW2LAF8</accession>
<evidence type="ECO:0000256" key="5">
    <source>
        <dbReference type="ARBA" id="ARBA00022692"/>
    </source>
</evidence>
<keyword evidence="17" id="KW-1185">Reference proteome</keyword>
<dbReference type="RefSeq" id="WP_379716250.1">
    <property type="nucleotide sequence ID" value="NZ_JBHTBS010000017.1"/>
</dbReference>
<evidence type="ECO:0000313" key="16">
    <source>
        <dbReference type="EMBL" id="MFC7339436.1"/>
    </source>
</evidence>
<feature type="domain" description="TonB-dependent receptor-like beta-barrel" evidence="14">
    <location>
        <begin position="237"/>
        <end position="647"/>
    </location>
</feature>
<organism evidence="16 17">
    <name type="scientific">Haloferula chungangensis</name>
    <dbReference type="NCBI Taxonomy" id="1048331"/>
    <lineage>
        <taxon>Bacteria</taxon>
        <taxon>Pseudomonadati</taxon>
        <taxon>Verrucomicrobiota</taxon>
        <taxon>Verrucomicrobiia</taxon>
        <taxon>Verrucomicrobiales</taxon>
        <taxon>Verrucomicrobiaceae</taxon>
        <taxon>Haloferula</taxon>
    </lineage>
</organism>
<dbReference type="Gene3D" id="2.40.170.20">
    <property type="entry name" value="TonB-dependent receptor, beta-barrel domain"/>
    <property type="match status" value="1"/>
</dbReference>
<dbReference type="PANTHER" id="PTHR32552">
    <property type="entry name" value="FERRICHROME IRON RECEPTOR-RELATED"/>
    <property type="match status" value="1"/>
</dbReference>
<keyword evidence="13" id="KW-0732">Signal</keyword>
<keyword evidence="6" id="KW-0408">Iron</keyword>
<keyword evidence="16" id="KW-0675">Receptor</keyword>
<feature type="domain" description="TonB-dependent receptor plug" evidence="15">
    <location>
        <begin position="37"/>
        <end position="142"/>
    </location>
</feature>
<evidence type="ECO:0000256" key="10">
    <source>
        <dbReference type="ARBA" id="ARBA00023237"/>
    </source>
</evidence>
<dbReference type="EMBL" id="JBHTBS010000017">
    <property type="protein sequence ID" value="MFC7339436.1"/>
    <property type="molecule type" value="Genomic_DNA"/>
</dbReference>
<sequence length="679" mass="74815">MHTTRIALATTAILSSLAAAQDLESLPATIVEAERAEDNLSAVSVLSQDSLDLFQAESFSDLTGLVPGFNVVSADSRGYGQVVAMRGSTNTLFFGPPALGLYVDDVPLGDAYSYPSELLDLQELRVYRGPQGPWFGRNGAAGLVEMTTPGATDTPFTKLTAEYGSYNHLGLHLLNSGSLGGDFSYSLQLFHDQRDGFIRNAYLGDNTDDREASGGLLKLYWNPSDDFELMLRFSAEFIDDGSQRLTSLFSPDPYTDFSDFRGQTDLERYQTSLHSRKDLDWGRIETISSYQTWNMDPSTVDLDLSYPAINGGSDARSIITQRQDLISNEIRFTSNDDAPLTWRAGLFQLWTDNVGVASRQLFPGFTEITNFDIEQLNLAAFANTTWQATEQLSLDAGLRIDYYDTEIDRVQRAPFQADQYVIGSQDDVYVSPVAGITYAFHPALEGFFRSGLGIKPAGYSAYVDNPAVAAYDDEQNWSNEIGLNYDCPAYNLRVGVRAFYDQIDDYQVNFSPPLAFRSTDFFILNANEVTSKGVELDAAWAPVDGLTVRGSIGYTDAEFDSFADPFTPGVYYNGNQVPFVPEYTGSLGVRYEFDCGFYVGSSARAFGPTKFDSANTALFSQDATITWDAEIGYVAEHFTVALFGTNLLDANYYTFINPQIAAGAPADPQQFGIRVSTTF</sequence>
<keyword evidence="5 11" id="KW-0812">Transmembrane</keyword>
<dbReference type="InterPro" id="IPR036942">
    <property type="entry name" value="Beta-barrel_TonB_sf"/>
</dbReference>
<evidence type="ECO:0000256" key="6">
    <source>
        <dbReference type="ARBA" id="ARBA00023004"/>
    </source>
</evidence>
<evidence type="ECO:0000256" key="8">
    <source>
        <dbReference type="ARBA" id="ARBA00023077"/>
    </source>
</evidence>
<evidence type="ECO:0000256" key="9">
    <source>
        <dbReference type="ARBA" id="ARBA00023136"/>
    </source>
</evidence>
<evidence type="ECO:0000256" key="3">
    <source>
        <dbReference type="ARBA" id="ARBA00022452"/>
    </source>
</evidence>
<comment type="caution">
    <text evidence="16">The sequence shown here is derived from an EMBL/GenBank/DDBJ whole genome shotgun (WGS) entry which is preliminary data.</text>
</comment>
<dbReference type="InterPro" id="IPR012910">
    <property type="entry name" value="Plug_dom"/>
</dbReference>
<dbReference type="PROSITE" id="PS52016">
    <property type="entry name" value="TONB_DEPENDENT_REC_3"/>
    <property type="match status" value="1"/>
</dbReference>
<reference evidence="17" key="1">
    <citation type="journal article" date="2019" name="Int. J. Syst. Evol. Microbiol.">
        <title>The Global Catalogue of Microorganisms (GCM) 10K type strain sequencing project: providing services to taxonomists for standard genome sequencing and annotation.</title>
        <authorList>
            <consortium name="The Broad Institute Genomics Platform"/>
            <consortium name="The Broad Institute Genome Sequencing Center for Infectious Disease"/>
            <person name="Wu L."/>
            <person name="Ma J."/>
        </authorList>
    </citation>
    <scope>NUCLEOTIDE SEQUENCE [LARGE SCALE GENOMIC DNA]</scope>
    <source>
        <strain evidence="17">CGMCC 4.1467</strain>
    </source>
</reference>
<feature type="signal peptide" evidence="13">
    <location>
        <begin position="1"/>
        <end position="20"/>
    </location>
</feature>
<protein>
    <submittedName>
        <fullName evidence="16">TonB-dependent receptor</fullName>
    </submittedName>
</protein>
<evidence type="ECO:0000256" key="1">
    <source>
        <dbReference type="ARBA" id="ARBA00004571"/>
    </source>
</evidence>
<evidence type="ECO:0000259" key="15">
    <source>
        <dbReference type="Pfam" id="PF07715"/>
    </source>
</evidence>
<name>A0ABW2LAF8_9BACT</name>
<evidence type="ECO:0000256" key="4">
    <source>
        <dbReference type="ARBA" id="ARBA00022496"/>
    </source>
</evidence>
<keyword evidence="8 12" id="KW-0798">TonB box</keyword>
<dbReference type="InterPro" id="IPR039426">
    <property type="entry name" value="TonB-dep_rcpt-like"/>
</dbReference>